<dbReference type="GO" id="GO:0016887">
    <property type="term" value="F:ATP hydrolysis activity"/>
    <property type="evidence" value="ECO:0007669"/>
    <property type="project" value="InterPro"/>
</dbReference>
<evidence type="ECO:0000256" key="4">
    <source>
        <dbReference type="ARBA" id="ARBA00022741"/>
    </source>
</evidence>
<dbReference type="PANTHER" id="PTHR43117:SF4">
    <property type="entry name" value="OSMOPROTECTANT IMPORT ATP-BINDING PROTEIN OSMV"/>
    <property type="match status" value="1"/>
</dbReference>
<dbReference type="AlphaFoldDB" id="C0QK18"/>
<dbReference type="PANTHER" id="PTHR43117">
    <property type="entry name" value="OSMOPROTECTANT IMPORT ATP-BINDING PROTEIN OSMV"/>
    <property type="match status" value="1"/>
</dbReference>
<evidence type="ECO:0000256" key="1">
    <source>
        <dbReference type="ARBA" id="ARBA00005417"/>
    </source>
</evidence>
<dbReference type="InterPro" id="IPR003439">
    <property type="entry name" value="ABC_transporter-like_ATP-bd"/>
</dbReference>
<proteinExistence type="inferred from homology"/>
<comment type="similarity">
    <text evidence="1">Belongs to the ABC transporter superfamily.</text>
</comment>
<feature type="domain" description="ABC transporter" evidence="7">
    <location>
        <begin position="2"/>
        <end position="240"/>
    </location>
</feature>
<dbReference type="GO" id="GO:0005524">
    <property type="term" value="F:ATP binding"/>
    <property type="evidence" value="ECO:0007669"/>
    <property type="project" value="UniProtKB-KW"/>
</dbReference>
<evidence type="ECO:0000313" key="9">
    <source>
        <dbReference type="EMBL" id="ACN16044.1"/>
    </source>
</evidence>
<dbReference type="InterPro" id="IPR027417">
    <property type="entry name" value="P-loop_NTPase"/>
</dbReference>
<dbReference type="PROSITE" id="PS50893">
    <property type="entry name" value="ABC_TRANSPORTER_2"/>
    <property type="match status" value="1"/>
</dbReference>
<dbReference type="HOGENOM" id="CLU_000604_2_2_7"/>
<dbReference type="InterPro" id="IPR005892">
    <property type="entry name" value="Gly-betaine_transp_ATP-bd"/>
</dbReference>
<evidence type="ECO:0000256" key="5">
    <source>
        <dbReference type="ARBA" id="ARBA00022840"/>
    </source>
</evidence>
<dbReference type="Gene3D" id="3.40.50.300">
    <property type="entry name" value="P-loop containing nucleotide triphosphate hydrolases"/>
    <property type="match status" value="1"/>
</dbReference>
<accession>C0QK18</accession>
<dbReference type="Proteomes" id="UP000000442">
    <property type="component" value="Chromosome"/>
</dbReference>
<dbReference type="GO" id="GO:0016020">
    <property type="term" value="C:membrane"/>
    <property type="evidence" value="ECO:0007669"/>
    <property type="project" value="InterPro"/>
</dbReference>
<keyword evidence="6" id="KW-0129">CBS domain</keyword>
<dbReference type="InterPro" id="IPR017871">
    <property type="entry name" value="ABC_transporter-like_CS"/>
</dbReference>
<dbReference type="PROSITE" id="PS51371">
    <property type="entry name" value="CBS"/>
    <property type="match status" value="1"/>
</dbReference>
<keyword evidence="3" id="KW-0677">Repeat</keyword>
<organism evidence="9 10">
    <name type="scientific">Desulforapulum autotrophicum (strain ATCC 43914 / DSM 3382 / VKM B-1955 / HRM2)</name>
    <name type="common">Desulfobacterium autotrophicum</name>
    <dbReference type="NCBI Taxonomy" id="177437"/>
    <lineage>
        <taxon>Bacteria</taxon>
        <taxon>Pseudomonadati</taxon>
        <taxon>Thermodesulfobacteriota</taxon>
        <taxon>Desulfobacteria</taxon>
        <taxon>Desulfobacterales</taxon>
        <taxon>Desulfobacteraceae</taxon>
        <taxon>Desulforapulum</taxon>
    </lineage>
</organism>
<evidence type="ECO:0000259" key="8">
    <source>
        <dbReference type="PROSITE" id="PS51371"/>
    </source>
</evidence>
<dbReference type="SMART" id="SM00382">
    <property type="entry name" value="AAA"/>
    <property type="match status" value="1"/>
</dbReference>
<keyword evidence="10" id="KW-1185">Reference proteome</keyword>
<protein>
    <submittedName>
        <fullName evidence="9">ABC-type glycine betaine/proline transport system, ATP-binding protein (ATPase)</fullName>
    </submittedName>
</protein>
<dbReference type="PROSITE" id="PS00211">
    <property type="entry name" value="ABC_TRANSPORTER_1"/>
    <property type="match status" value="1"/>
</dbReference>
<dbReference type="SUPFAM" id="SSF54631">
    <property type="entry name" value="CBS-domain pair"/>
    <property type="match status" value="1"/>
</dbReference>
<keyword evidence="5 9" id="KW-0067">ATP-binding</keyword>
<dbReference type="eggNOG" id="COG1125">
    <property type="taxonomic scope" value="Bacteria"/>
</dbReference>
<dbReference type="InterPro" id="IPR046342">
    <property type="entry name" value="CBS_dom_sf"/>
</dbReference>
<dbReference type="FunFam" id="3.40.50.300:FF:000425">
    <property type="entry name" value="Probable ABC transporter, ATP-binding subunit"/>
    <property type="match status" value="1"/>
</dbReference>
<dbReference type="GO" id="GO:0031460">
    <property type="term" value="P:glycine betaine transport"/>
    <property type="evidence" value="ECO:0007669"/>
    <property type="project" value="InterPro"/>
</dbReference>
<dbReference type="Gene3D" id="3.10.580.10">
    <property type="entry name" value="CBS-domain"/>
    <property type="match status" value="1"/>
</dbReference>
<dbReference type="Pfam" id="PF00005">
    <property type="entry name" value="ABC_tran"/>
    <property type="match status" value="1"/>
</dbReference>
<evidence type="ECO:0000256" key="2">
    <source>
        <dbReference type="ARBA" id="ARBA00022448"/>
    </source>
</evidence>
<name>C0QK18_DESAH</name>
<dbReference type="STRING" id="177437.HRM2_29570"/>
<dbReference type="SUPFAM" id="SSF52540">
    <property type="entry name" value="P-loop containing nucleoside triphosphate hydrolases"/>
    <property type="match status" value="1"/>
</dbReference>
<sequence>MITYESVTKIFGKGTNTVTALDNISFTIPKGEVVVFLGPSGCGKTTTLRLTNRLETLTRGNITIEDQNIMELDVVQLRQRLGYVIQAIGLFPNKTIAENIAVVPKLLKWDEERISKRIDELLEMTNLDPDLYRDRYPAELSGGQQQRVGVARGLAADPKILLMDEPFGAIDPINREEIQDEFLKLQTKLKKTVAFVSHDIHEAIKMGDRIAIFEKGRLVQYDTPEIILTQPKNKFVSDFVGADRALKVLGLMRVSDIINRKPKNIIQGSDRSAEALDFLTTKKSRYGIVLDGNKPIGFVTQKDLKYEQGWVRDVVEPNPLLLREKTPLRDVLSFMLMHDTATICVIDGDKNFSGTVTYNDIQKAVKASYADEAEHEETEVAS</sequence>
<dbReference type="InterPro" id="IPR000644">
    <property type="entry name" value="CBS_dom"/>
</dbReference>
<dbReference type="EMBL" id="CP001087">
    <property type="protein sequence ID" value="ACN16044.1"/>
    <property type="molecule type" value="Genomic_DNA"/>
</dbReference>
<reference evidence="9 10" key="1">
    <citation type="journal article" date="2009" name="Environ. Microbiol.">
        <title>Genome sequence of Desulfobacterium autotrophicum HRM2, a marine sulfate reducer oxidizing organic carbon completely to carbon dioxide.</title>
        <authorList>
            <person name="Strittmatter A.W."/>
            <person name="Liesegang H."/>
            <person name="Rabus R."/>
            <person name="Decker I."/>
            <person name="Amann J."/>
            <person name="Andres S."/>
            <person name="Henne A."/>
            <person name="Fricke W.F."/>
            <person name="Martinez-Arias R."/>
            <person name="Bartels D."/>
            <person name="Goesmann A."/>
            <person name="Krause L."/>
            <person name="Puehler A."/>
            <person name="Klenk H.P."/>
            <person name="Richter M."/>
            <person name="Schuler M."/>
            <person name="Gloeckner F.O."/>
            <person name="Meyerdierks A."/>
            <person name="Gottschalk G."/>
            <person name="Amann R."/>
        </authorList>
    </citation>
    <scope>NUCLEOTIDE SEQUENCE [LARGE SCALE GENOMIC DNA]</scope>
    <source>
        <strain evidence="10">ATCC 43914 / DSM 3382 / HRM2</strain>
    </source>
</reference>
<dbReference type="KEGG" id="dat:HRM2_29570"/>
<evidence type="ECO:0000259" key="7">
    <source>
        <dbReference type="PROSITE" id="PS50893"/>
    </source>
</evidence>
<dbReference type="eggNOG" id="COG0517">
    <property type="taxonomic scope" value="Bacteria"/>
</dbReference>
<evidence type="ECO:0000256" key="3">
    <source>
        <dbReference type="ARBA" id="ARBA00022737"/>
    </source>
</evidence>
<evidence type="ECO:0000313" key="10">
    <source>
        <dbReference type="Proteomes" id="UP000000442"/>
    </source>
</evidence>
<evidence type="ECO:0000256" key="6">
    <source>
        <dbReference type="PROSITE-ProRule" id="PRU00703"/>
    </source>
</evidence>
<dbReference type="OrthoDB" id="9809450at2"/>
<dbReference type="NCBIfam" id="TIGR01186">
    <property type="entry name" value="proV"/>
    <property type="match status" value="1"/>
</dbReference>
<dbReference type="RefSeq" id="WP_015904806.1">
    <property type="nucleotide sequence ID" value="NC_012108.1"/>
</dbReference>
<gene>
    <name evidence="9" type="ordered locus">HRM2_29570</name>
</gene>
<feature type="domain" description="CBS" evidence="8">
    <location>
        <begin position="315"/>
        <end position="372"/>
    </location>
</feature>
<dbReference type="InterPro" id="IPR003593">
    <property type="entry name" value="AAA+_ATPase"/>
</dbReference>
<keyword evidence="2" id="KW-0813">Transport</keyword>
<dbReference type="Pfam" id="PF00571">
    <property type="entry name" value="CBS"/>
    <property type="match status" value="1"/>
</dbReference>
<keyword evidence="4" id="KW-0547">Nucleotide-binding</keyword>